<dbReference type="InterPro" id="IPR022575">
    <property type="entry name" value="NeuroD_DUF"/>
</dbReference>
<dbReference type="WBParaSite" id="MBELARI_LOCUS10157">
    <property type="protein sequence ID" value="MBELARI_LOCUS10157"/>
    <property type="gene ID" value="MBELARI_LOCUS10157"/>
</dbReference>
<evidence type="ECO:0000256" key="2">
    <source>
        <dbReference type="ARBA" id="ARBA00022782"/>
    </source>
</evidence>
<keyword evidence="3" id="KW-0524">Neurogenesis</keyword>
<accession>A0AAF3J1E4</accession>
<keyword evidence="10" id="KW-1185">Reference proteome</keyword>
<organism evidence="10 11">
    <name type="scientific">Mesorhabditis belari</name>
    <dbReference type="NCBI Taxonomy" id="2138241"/>
    <lineage>
        <taxon>Eukaryota</taxon>
        <taxon>Metazoa</taxon>
        <taxon>Ecdysozoa</taxon>
        <taxon>Nematoda</taxon>
        <taxon>Chromadorea</taxon>
        <taxon>Rhabditida</taxon>
        <taxon>Rhabditina</taxon>
        <taxon>Rhabditomorpha</taxon>
        <taxon>Rhabditoidea</taxon>
        <taxon>Rhabditidae</taxon>
        <taxon>Mesorhabditinae</taxon>
        <taxon>Mesorhabditis</taxon>
    </lineage>
</organism>
<evidence type="ECO:0000256" key="6">
    <source>
        <dbReference type="ARBA" id="ARBA00023163"/>
    </source>
</evidence>
<dbReference type="GO" id="GO:0000981">
    <property type="term" value="F:DNA-binding transcription factor activity, RNA polymerase II-specific"/>
    <property type="evidence" value="ECO:0007669"/>
    <property type="project" value="TreeGrafter"/>
</dbReference>
<evidence type="ECO:0000256" key="3">
    <source>
        <dbReference type="ARBA" id="ARBA00022902"/>
    </source>
</evidence>
<evidence type="ECO:0000256" key="1">
    <source>
        <dbReference type="ARBA" id="ARBA00022473"/>
    </source>
</evidence>
<dbReference type="SUPFAM" id="SSF47459">
    <property type="entry name" value="HLH, helix-loop-helix DNA-binding domain"/>
    <property type="match status" value="1"/>
</dbReference>
<dbReference type="PANTHER" id="PTHR19290:SF134">
    <property type="entry name" value="NEUROGENIC DIFFERENTIATION FACTOR 1"/>
    <property type="match status" value="1"/>
</dbReference>
<dbReference type="InterPro" id="IPR050359">
    <property type="entry name" value="bHLH_transcription_factors"/>
</dbReference>
<proteinExistence type="predicted"/>
<feature type="compositionally biased region" description="Low complexity" evidence="8">
    <location>
        <begin position="143"/>
        <end position="169"/>
    </location>
</feature>
<dbReference type="GO" id="GO:0005634">
    <property type="term" value="C:nucleus"/>
    <property type="evidence" value="ECO:0007669"/>
    <property type="project" value="TreeGrafter"/>
</dbReference>
<dbReference type="PROSITE" id="PS50888">
    <property type="entry name" value="BHLH"/>
    <property type="match status" value="1"/>
</dbReference>
<reference evidence="11" key="1">
    <citation type="submission" date="2024-02" db="UniProtKB">
        <authorList>
            <consortium name="WormBaseParasite"/>
        </authorList>
    </citation>
    <scope>IDENTIFICATION</scope>
</reference>
<dbReference type="Pfam" id="PF00010">
    <property type="entry name" value="HLH"/>
    <property type="match status" value="1"/>
</dbReference>
<feature type="domain" description="BHLH" evidence="9">
    <location>
        <begin position="23"/>
        <end position="75"/>
    </location>
</feature>
<keyword evidence="7" id="KW-0539">Nucleus</keyword>
<dbReference type="InterPro" id="IPR036638">
    <property type="entry name" value="HLH_DNA-bd_sf"/>
</dbReference>
<dbReference type="GO" id="GO:0045944">
    <property type="term" value="P:positive regulation of transcription by RNA polymerase II"/>
    <property type="evidence" value="ECO:0007669"/>
    <property type="project" value="TreeGrafter"/>
</dbReference>
<keyword evidence="5" id="KW-0238">DNA-binding</keyword>
<keyword evidence="2" id="KW-0221">Differentiation</keyword>
<name>A0AAF3J1E4_9BILA</name>
<evidence type="ECO:0000259" key="9">
    <source>
        <dbReference type="PROSITE" id="PS50888"/>
    </source>
</evidence>
<dbReference type="GO" id="GO:0007423">
    <property type="term" value="P:sensory organ development"/>
    <property type="evidence" value="ECO:0007669"/>
    <property type="project" value="TreeGrafter"/>
</dbReference>
<feature type="region of interest" description="Disordered" evidence="8">
    <location>
        <begin position="143"/>
        <end position="176"/>
    </location>
</feature>
<dbReference type="PANTHER" id="PTHR19290">
    <property type="entry name" value="BASIC HELIX-LOOP-HELIX PROTEIN NEUROGENIN-RELATED"/>
    <property type="match status" value="1"/>
</dbReference>
<evidence type="ECO:0000313" key="10">
    <source>
        <dbReference type="Proteomes" id="UP000887575"/>
    </source>
</evidence>
<evidence type="ECO:0000256" key="8">
    <source>
        <dbReference type="SAM" id="MobiDB-lite"/>
    </source>
</evidence>
<sequence>MTHTLPRTNSASKPNEPVTKQKIRRVKANGRERQRMHGLNSALDLLRQCVPITTQHQKLSKIETLRCARNYIGVLQRMATTGWQPTPLEYARILSAGMSQTTTNLIANMLQVPPRLVMGSPLTLGHQMNTLLPNNYFMDTMPSSSDSSFDLSPSPSHPIHSHPSPTHMHYPFPPQF</sequence>
<dbReference type="InterPro" id="IPR011598">
    <property type="entry name" value="bHLH_dom"/>
</dbReference>
<dbReference type="GO" id="GO:0046983">
    <property type="term" value="F:protein dimerization activity"/>
    <property type="evidence" value="ECO:0007669"/>
    <property type="project" value="InterPro"/>
</dbReference>
<keyword evidence="4" id="KW-0805">Transcription regulation</keyword>
<dbReference type="AlphaFoldDB" id="A0AAF3J1E4"/>
<evidence type="ECO:0000256" key="7">
    <source>
        <dbReference type="ARBA" id="ARBA00023242"/>
    </source>
</evidence>
<dbReference type="Pfam" id="PF12533">
    <property type="entry name" value="Neuro_bHLH"/>
    <property type="match status" value="1"/>
</dbReference>
<feature type="compositionally biased region" description="Polar residues" evidence="8">
    <location>
        <begin position="1"/>
        <end position="13"/>
    </location>
</feature>
<evidence type="ECO:0000313" key="11">
    <source>
        <dbReference type="WBParaSite" id="MBELARI_LOCUS10157"/>
    </source>
</evidence>
<dbReference type="Gene3D" id="4.10.280.10">
    <property type="entry name" value="Helix-loop-helix DNA-binding domain"/>
    <property type="match status" value="1"/>
</dbReference>
<dbReference type="GO" id="GO:0070888">
    <property type="term" value="F:E-box binding"/>
    <property type="evidence" value="ECO:0007669"/>
    <property type="project" value="TreeGrafter"/>
</dbReference>
<evidence type="ECO:0000256" key="4">
    <source>
        <dbReference type="ARBA" id="ARBA00023015"/>
    </source>
</evidence>
<evidence type="ECO:0000256" key="5">
    <source>
        <dbReference type="ARBA" id="ARBA00023125"/>
    </source>
</evidence>
<feature type="region of interest" description="Disordered" evidence="8">
    <location>
        <begin position="1"/>
        <end position="20"/>
    </location>
</feature>
<keyword evidence="1" id="KW-0217">Developmental protein</keyword>
<keyword evidence="6" id="KW-0804">Transcription</keyword>
<protein>
    <submittedName>
        <fullName evidence="11">BHLH domain-containing protein</fullName>
    </submittedName>
</protein>
<dbReference type="Proteomes" id="UP000887575">
    <property type="component" value="Unassembled WGS sequence"/>
</dbReference>
<dbReference type="CDD" id="cd11427">
    <property type="entry name" value="bHLH_TS_NeuroD"/>
    <property type="match status" value="1"/>
</dbReference>
<dbReference type="SMART" id="SM00353">
    <property type="entry name" value="HLH"/>
    <property type="match status" value="1"/>
</dbReference>
<dbReference type="GO" id="GO:0061564">
    <property type="term" value="P:axon development"/>
    <property type="evidence" value="ECO:0007669"/>
    <property type="project" value="TreeGrafter"/>
</dbReference>